<evidence type="ECO:0000313" key="3">
    <source>
        <dbReference type="EMBL" id="KAK1749743.1"/>
    </source>
</evidence>
<comment type="caution">
    <text evidence="3">The sequence shown here is derived from an EMBL/GenBank/DDBJ whole genome shotgun (WGS) entry which is preliminary data.</text>
</comment>
<keyword evidence="4" id="KW-1185">Reference proteome</keyword>
<name>A0AAJ0F3V1_9PEZI</name>
<dbReference type="SUPFAM" id="SSF52540">
    <property type="entry name" value="P-loop containing nucleoside triphosphate hydrolases"/>
    <property type="match status" value="1"/>
</dbReference>
<keyword evidence="1" id="KW-0677">Repeat</keyword>
<reference evidence="3" key="1">
    <citation type="submission" date="2023-06" db="EMBL/GenBank/DDBJ databases">
        <title>Genome-scale phylogeny and comparative genomics of the fungal order Sordariales.</title>
        <authorList>
            <consortium name="Lawrence Berkeley National Laboratory"/>
            <person name="Hensen N."/>
            <person name="Bonometti L."/>
            <person name="Westerberg I."/>
            <person name="Brannstrom I.O."/>
            <person name="Guillou S."/>
            <person name="Cros-Aarteil S."/>
            <person name="Calhoun S."/>
            <person name="Haridas S."/>
            <person name="Kuo A."/>
            <person name="Mondo S."/>
            <person name="Pangilinan J."/>
            <person name="Riley R."/>
            <person name="Labutti K."/>
            <person name="Andreopoulos B."/>
            <person name="Lipzen A."/>
            <person name="Chen C."/>
            <person name="Yanf M."/>
            <person name="Daum C."/>
            <person name="Ng V."/>
            <person name="Clum A."/>
            <person name="Steindorff A."/>
            <person name="Ohm R."/>
            <person name="Martin F."/>
            <person name="Silar P."/>
            <person name="Natvig D."/>
            <person name="Lalanne C."/>
            <person name="Gautier V."/>
            <person name="Ament-Velasquez S.L."/>
            <person name="Kruys A."/>
            <person name="Hutchinson M.I."/>
            <person name="Powell A.J."/>
            <person name="Barry K."/>
            <person name="Miller A.N."/>
            <person name="Grigoriev I.V."/>
            <person name="Debuchy R."/>
            <person name="Gladieux P."/>
            <person name="Thoren M.H."/>
            <person name="Johannesson H."/>
        </authorList>
    </citation>
    <scope>NUCLEOTIDE SEQUENCE</scope>
    <source>
        <strain evidence="3">PSN4</strain>
    </source>
</reference>
<dbReference type="InterPro" id="IPR056884">
    <property type="entry name" value="NPHP3-like_N"/>
</dbReference>
<dbReference type="PANTHER" id="PTHR10039:SF5">
    <property type="entry name" value="NACHT DOMAIN-CONTAINING PROTEIN"/>
    <property type="match status" value="1"/>
</dbReference>
<evidence type="ECO:0000313" key="4">
    <source>
        <dbReference type="Proteomes" id="UP001239445"/>
    </source>
</evidence>
<dbReference type="Pfam" id="PF24883">
    <property type="entry name" value="NPHP3_N"/>
    <property type="match status" value="1"/>
</dbReference>
<evidence type="ECO:0000256" key="1">
    <source>
        <dbReference type="ARBA" id="ARBA00022737"/>
    </source>
</evidence>
<gene>
    <name evidence="3" type="ORF">QBC47DRAFT_439766</name>
</gene>
<dbReference type="Gene3D" id="3.40.50.300">
    <property type="entry name" value="P-loop containing nucleotide triphosphate hydrolases"/>
    <property type="match status" value="1"/>
</dbReference>
<protein>
    <recommendedName>
        <fullName evidence="2">Nephrocystin 3-like N-terminal domain-containing protein</fullName>
    </recommendedName>
</protein>
<feature type="domain" description="Nephrocystin 3-like N-terminal" evidence="2">
    <location>
        <begin position="247"/>
        <end position="410"/>
    </location>
</feature>
<dbReference type="Proteomes" id="UP001239445">
    <property type="component" value="Unassembled WGS sequence"/>
</dbReference>
<accession>A0AAJ0F3V1</accession>
<evidence type="ECO:0000259" key="2">
    <source>
        <dbReference type="Pfam" id="PF24883"/>
    </source>
</evidence>
<dbReference type="AlphaFoldDB" id="A0AAJ0F3V1"/>
<dbReference type="PANTHER" id="PTHR10039">
    <property type="entry name" value="AMELOGENIN"/>
    <property type="match status" value="1"/>
</dbReference>
<proteinExistence type="predicted"/>
<organism evidence="3 4">
    <name type="scientific">Echria macrotheca</name>
    <dbReference type="NCBI Taxonomy" id="438768"/>
    <lineage>
        <taxon>Eukaryota</taxon>
        <taxon>Fungi</taxon>
        <taxon>Dikarya</taxon>
        <taxon>Ascomycota</taxon>
        <taxon>Pezizomycotina</taxon>
        <taxon>Sordariomycetes</taxon>
        <taxon>Sordariomycetidae</taxon>
        <taxon>Sordariales</taxon>
        <taxon>Schizotheciaceae</taxon>
        <taxon>Echria</taxon>
    </lineage>
</organism>
<dbReference type="EMBL" id="MU839852">
    <property type="protein sequence ID" value="KAK1749743.1"/>
    <property type="molecule type" value="Genomic_DNA"/>
</dbReference>
<dbReference type="InterPro" id="IPR027417">
    <property type="entry name" value="P-loop_NTPase"/>
</dbReference>
<sequence>MDPVSLCSLFCNVIAIVEATVKTTKAPRDLYHSSSGVSKFQQQLRAKSEFLEALAADLLQSQDAVASFPHQARAADIAKECAVISAQIRLVVEKCKVDNGLPKPLAVARAWLKSEARRSELEALTTELESCEKRLWAAMMSAARSDITCMKETMSKVVDDSAIIPKILRELCSLSEKLSAQTTFRDTHRLLAILTEGRDAATFASIVRAVRPLTAHVREGEIAQRHEKTFSWILEELEEQSGKPHVGFIDWLRMGDGIFHFVGKPGSGKSTLLKFLANDSRVHTALKGWADAVGKELVLARFFSGDTAQTTKGPFPGFCELVFPSLWEKANAHGDLVLDAADIENAFNIARTDPVVLERFRLCFLIDGLDEFEDAEMTPVWNLAQRLRSWVTTPGGGSTNPTIKLCVSSRKDYSITSAFKGIRQPVRLQDITGDDIAAVVIARLQENENFQRLQRQDSAACMDLILSITSAADGVFLWTTLILNLLEDELPGVSCVEPLRRIVQTTPSRLEDFISSILDTIKAHHRRGSCFMFAMALRMIGYHLSDAGKFPAPEQLEYERIFGTELYWRPCLPTYGLSAIVGSAQTATTIEDHHELVSETSIAVGRWCKGLLDVVTLKGNKPAPLANGGYLDSEDSGTDNSSSEHEQEFSLVKFTHRSVPDFLLSDIRVRASEYNITDEDVMLGIVDALIRETYSPYNSTAYLCANLAYYMQHILRLLRVRRIRPTSPIHARLYELETARLRAYQRIHANRPIFRHHCSENVVEMKPVDVPGMQQVFIVSPIKSDLGSGSPRAVENYLVWTENATVLTHACHAGLYEYLEWLILTKGLSPPLLFSGFCGLTAYYSFFWEEFPPAYTVTLRCILQAGAPVDFLGRSCCIISPMGGVVDRYAVWLDEEQGLSTADPGTSPDAGVNPALPIGWAWMAAIPSIINSLVDVRCPPNVWEILQVWLEGGLPLPEDIVCQYNTGHQRSLYLAHLLGQ</sequence>